<dbReference type="Gene3D" id="1.10.1660.10">
    <property type="match status" value="1"/>
</dbReference>
<sequence length="98" mass="11614">MGFSPLAVIKDLRKLNFSINQIKAYLEDRNINTTIELMEKEIDLIEKEIMPLVLLKKDLEKKDKVLKDFQKIDDYEKIKIEKIAARKIIFIEESMSKE</sequence>
<reference evidence="1 2" key="1">
    <citation type="submission" date="2019-08" db="EMBL/GenBank/DDBJ databases">
        <title>In-depth cultivation of the pig gut microbiome towards novel bacterial diversity and tailored functional studies.</title>
        <authorList>
            <person name="Wylensek D."/>
            <person name="Hitch T.C.A."/>
            <person name="Clavel T."/>
        </authorList>
    </citation>
    <scope>NUCLEOTIDE SEQUENCE [LARGE SCALE GENOMIC DNA]</scope>
    <source>
        <strain evidence="1 2">WCA-380-WT-3A</strain>
    </source>
</reference>
<organism evidence="1 2">
    <name type="scientific">Cutibacterium porci</name>
    <dbReference type="NCBI Taxonomy" id="2605781"/>
    <lineage>
        <taxon>Bacteria</taxon>
        <taxon>Bacillati</taxon>
        <taxon>Actinomycetota</taxon>
        <taxon>Actinomycetes</taxon>
        <taxon>Propionibacteriales</taxon>
        <taxon>Propionibacteriaceae</taxon>
        <taxon>Cutibacterium</taxon>
    </lineage>
</organism>
<dbReference type="Proteomes" id="UP000466104">
    <property type="component" value="Unassembled WGS sequence"/>
</dbReference>
<evidence type="ECO:0008006" key="3">
    <source>
        <dbReference type="Google" id="ProtNLM"/>
    </source>
</evidence>
<name>A0A7K0J9U5_9ACTN</name>
<protein>
    <recommendedName>
        <fullName evidence="3">MerR family transcriptional regulator</fullName>
    </recommendedName>
</protein>
<accession>A0A7K0J9U5</accession>
<gene>
    <name evidence="1" type="ORF">FYJ43_12245</name>
</gene>
<dbReference type="SUPFAM" id="SSF46955">
    <property type="entry name" value="Putative DNA-binding domain"/>
    <property type="match status" value="1"/>
</dbReference>
<dbReference type="EMBL" id="VUMG01000018">
    <property type="protein sequence ID" value="MSS46754.1"/>
    <property type="molecule type" value="Genomic_DNA"/>
</dbReference>
<keyword evidence="2" id="KW-1185">Reference proteome</keyword>
<proteinExistence type="predicted"/>
<dbReference type="AlphaFoldDB" id="A0A7K0J9U5"/>
<feature type="non-terminal residue" evidence="1">
    <location>
        <position position="98"/>
    </location>
</feature>
<evidence type="ECO:0000313" key="2">
    <source>
        <dbReference type="Proteomes" id="UP000466104"/>
    </source>
</evidence>
<evidence type="ECO:0000313" key="1">
    <source>
        <dbReference type="EMBL" id="MSS46754.1"/>
    </source>
</evidence>
<comment type="caution">
    <text evidence="1">The sequence shown here is derived from an EMBL/GenBank/DDBJ whole genome shotgun (WGS) entry which is preliminary data.</text>
</comment>
<dbReference type="InterPro" id="IPR009061">
    <property type="entry name" value="DNA-bd_dom_put_sf"/>
</dbReference>